<feature type="transmembrane region" description="Helical" evidence="1">
    <location>
        <begin position="160"/>
        <end position="179"/>
    </location>
</feature>
<reference evidence="3" key="1">
    <citation type="journal article" date="2019" name="Int. J. Syst. Evol. Microbiol.">
        <title>The Global Catalogue of Microorganisms (GCM) 10K type strain sequencing project: providing services to taxonomists for standard genome sequencing and annotation.</title>
        <authorList>
            <consortium name="The Broad Institute Genomics Platform"/>
            <consortium name="The Broad Institute Genome Sequencing Center for Infectious Disease"/>
            <person name="Wu L."/>
            <person name="Ma J."/>
        </authorList>
    </citation>
    <scope>NUCLEOTIDE SEQUENCE [LARGE SCALE GENOMIC DNA]</scope>
    <source>
        <strain evidence="3">CGMCC 4.5798</strain>
    </source>
</reference>
<feature type="transmembrane region" description="Helical" evidence="1">
    <location>
        <begin position="59"/>
        <end position="76"/>
    </location>
</feature>
<evidence type="ECO:0000313" key="3">
    <source>
        <dbReference type="Proteomes" id="UP001596086"/>
    </source>
</evidence>
<protein>
    <submittedName>
        <fullName evidence="2">Uncharacterized protein</fullName>
    </submittedName>
</protein>
<feature type="transmembrane region" description="Helical" evidence="1">
    <location>
        <begin position="119"/>
        <end position="139"/>
    </location>
</feature>
<dbReference type="EMBL" id="JBHSMZ010000026">
    <property type="protein sequence ID" value="MFC5551893.1"/>
    <property type="molecule type" value="Genomic_DNA"/>
</dbReference>
<keyword evidence="1" id="KW-1133">Transmembrane helix</keyword>
<gene>
    <name evidence="2" type="ORF">ACFPO9_25525</name>
</gene>
<keyword evidence="1" id="KW-0812">Transmembrane</keyword>
<feature type="transmembrane region" description="Helical" evidence="1">
    <location>
        <begin position="20"/>
        <end position="39"/>
    </location>
</feature>
<organism evidence="2 3">
    <name type="scientific">Massilia aerilata</name>
    <dbReference type="NCBI Taxonomy" id="453817"/>
    <lineage>
        <taxon>Bacteria</taxon>
        <taxon>Pseudomonadati</taxon>
        <taxon>Pseudomonadota</taxon>
        <taxon>Betaproteobacteria</taxon>
        <taxon>Burkholderiales</taxon>
        <taxon>Oxalobacteraceae</taxon>
        <taxon>Telluria group</taxon>
        <taxon>Massilia</taxon>
    </lineage>
</organism>
<proteinExistence type="predicted"/>
<sequence length="360" mass="39660">MNFRLNWFIPFAGRLRASFLVAGLLLFPLCLVLPAYHAYEDTPGLMAFLLGPMGLFDRHFSWLANPVLGAAWIMYWRKKYAPAVTAAIFALLLAGTFLFADTIAVGSSGNSSYKPLSGYYVWLGSIAYTAVAAALGVVFGEKSESEGAGIDSAGLRAQRYAIGGVLFALPAVFAVGPLVSKSNRTDEAFARLCATAGEKITGIPGDVEALYFEQVGGLSFGDIKDGKYRWMSWGRTGETLVNNEFLRFSEYPSEKAKSYRRYDAVAKAQPVDRLRSAYGVFVSKLKPAAEEQLGIVGFETTVKRLANGEQVASKRFFYHIRTSRICGYHDGDRVSDSDFLIRVLHLKRNLIFRKGRSSQP</sequence>
<keyword evidence="3" id="KW-1185">Reference proteome</keyword>
<evidence type="ECO:0000256" key="1">
    <source>
        <dbReference type="SAM" id="Phobius"/>
    </source>
</evidence>
<dbReference type="RefSeq" id="WP_379776725.1">
    <property type="nucleotide sequence ID" value="NZ_JBHSMZ010000026.1"/>
</dbReference>
<evidence type="ECO:0000313" key="2">
    <source>
        <dbReference type="EMBL" id="MFC5551893.1"/>
    </source>
</evidence>
<accession>A0ABW0S4F8</accession>
<name>A0ABW0S4F8_9BURK</name>
<keyword evidence="1" id="KW-0472">Membrane</keyword>
<feature type="transmembrane region" description="Helical" evidence="1">
    <location>
        <begin position="83"/>
        <end position="107"/>
    </location>
</feature>
<dbReference type="Proteomes" id="UP001596086">
    <property type="component" value="Unassembled WGS sequence"/>
</dbReference>
<comment type="caution">
    <text evidence="2">The sequence shown here is derived from an EMBL/GenBank/DDBJ whole genome shotgun (WGS) entry which is preliminary data.</text>
</comment>